<protein>
    <submittedName>
        <fullName evidence="1">Uncharacterized protein</fullName>
    </submittedName>
</protein>
<comment type="caution">
    <text evidence="1">The sequence shown here is derived from an EMBL/GenBank/DDBJ whole genome shotgun (WGS) entry which is preliminary data.</text>
</comment>
<gene>
    <name evidence="1" type="ORF">A3G53_02920</name>
</gene>
<dbReference type="EMBL" id="MFVU01000032">
    <property type="protein sequence ID" value="OGJ00975.1"/>
    <property type="molecule type" value="Genomic_DNA"/>
</dbReference>
<organism evidence="1 2">
    <name type="scientific">Candidatus Nomurabacteria bacterium RIFCSPLOWO2_12_FULL_44_11</name>
    <dbReference type="NCBI Taxonomy" id="1801796"/>
    <lineage>
        <taxon>Bacteria</taxon>
        <taxon>Candidatus Nomuraibacteriota</taxon>
    </lineage>
</organism>
<dbReference type="Proteomes" id="UP000178645">
    <property type="component" value="Unassembled WGS sequence"/>
</dbReference>
<proteinExistence type="predicted"/>
<evidence type="ECO:0000313" key="2">
    <source>
        <dbReference type="Proteomes" id="UP000178645"/>
    </source>
</evidence>
<evidence type="ECO:0000313" key="1">
    <source>
        <dbReference type="EMBL" id="OGJ00975.1"/>
    </source>
</evidence>
<dbReference type="AlphaFoldDB" id="A0A1F6Y3Q4"/>
<sequence length="234" mass="25605">MSADRVCDMSCGAMHEFALVLDKAGFSAALVQQIVNSKRNRMAETMYASLVVEEPVATPAPTPLLELVGTYIAPMNTWAFVASEKFVVDTSRRAPVKISYLGDNFRAWVLGKIEEPGRATELRYSRLTKRSVDKPILDAIGEGKTEVALTDVFAMMAAQPNGGEGVLLHDGRANIFYVRDQNGVLRAVLVHWYDGGWYVNALSVESPLTWSADDRVFSRNSSLVSSVPQESAAS</sequence>
<reference evidence="1 2" key="1">
    <citation type="journal article" date="2016" name="Nat. Commun.">
        <title>Thousands of microbial genomes shed light on interconnected biogeochemical processes in an aquifer system.</title>
        <authorList>
            <person name="Anantharaman K."/>
            <person name="Brown C.T."/>
            <person name="Hug L.A."/>
            <person name="Sharon I."/>
            <person name="Castelle C.J."/>
            <person name="Probst A.J."/>
            <person name="Thomas B.C."/>
            <person name="Singh A."/>
            <person name="Wilkins M.J."/>
            <person name="Karaoz U."/>
            <person name="Brodie E.L."/>
            <person name="Williams K.H."/>
            <person name="Hubbard S.S."/>
            <person name="Banfield J.F."/>
        </authorList>
    </citation>
    <scope>NUCLEOTIDE SEQUENCE [LARGE SCALE GENOMIC DNA]</scope>
</reference>
<name>A0A1F6Y3Q4_9BACT</name>
<accession>A0A1F6Y3Q4</accession>